<evidence type="ECO:0000313" key="2">
    <source>
        <dbReference type="Proteomes" id="UP001066276"/>
    </source>
</evidence>
<gene>
    <name evidence="1" type="ORF">NDU88_003069</name>
</gene>
<organism evidence="1 2">
    <name type="scientific">Pleurodeles waltl</name>
    <name type="common">Iberian ribbed newt</name>
    <dbReference type="NCBI Taxonomy" id="8319"/>
    <lineage>
        <taxon>Eukaryota</taxon>
        <taxon>Metazoa</taxon>
        <taxon>Chordata</taxon>
        <taxon>Craniata</taxon>
        <taxon>Vertebrata</taxon>
        <taxon>Euteleostomi</taxon>
        <taxon>Amphibia</taxon>
        <taxon>Batrachia</taxon>
        <taxon>Caudata</taxon>
        <taxon>Salamandroidea</taxon>
        <taxon>Salamandridae</taxon>
        <taxon>Pleurodelinae</taxon>
        <taxon>Pleurodeles</taxon>
    </lineage>
</organism>
<dbReference type="EMBL" id="JANPWB010000011">
    <property type="protein sequence ID" value="KAJ1124620.1"/>
    <property type="molecule type" value="Genomic_DNA"/>
</dbReference>
<protein>
    <submittedName>
        <fullName evidence="1">Uncharacterized protein</fullName>
    </submittedName>
</protein>
<reference evidence="1" key="1">
    <citation type="journal article" date="2022" name="bioRxiv">
        <title>Sequencing and chromosome-scale assembly of the giantPleurodeles waltlgenome.</title>
        <authorList>
            <person name="Brown T."/>
            <person name="Elewa A."/>
            <person name="Iarovenko S."/>
            <person name="Subramanian E."/>
            <person name="Araus A.J."/>
            <person name="Petzold A."/>
            <person name="Susuki M."/>
            <person name="Suzuki K.-i.T."/>
            <person name="Hayashi T."/>
            <person name="Toyoda A."/>
            <person name="Oliveira C."/>
            <person name="Osipova E."/>
            <person name="Leigh N.D."/>
            <person name="Simon A."/>
            <person name="Yun M.H."/>
        </authorList>
    </citation>
    <scope>NUCLEOTIDE SEQUENCE</scope>
    <source>
        <strain evidence="1">20211129_DDA</strain>
        <tissue evidence="1">Liver</tissue>
    </source>
</reference>
<sequence length="115" mass="12044">MAMLARAWAAVCRGMPLYRYPNSGSQRLPAPSTSPPSLSPCFSASPSLVFRYTSWWLVAVVVRGGPCSGPDGSPGCVPHGIFAAALPLPLPASRSPSGKQARHLLNCARCPLAVL</sequence>
<name>A0AAV7P905_PLEWA</name>
<evidence type="ECO:0000313" key="1">
    <source>
        <dbReference type="EMBL" id="KAJ1124620.1"/>
    </source>
</evidence>
<proteinExistence type="predicted"/>
<dbReference type="AlphaFoldDB" id="A0AAV7P905"/>
<accession>A0AAV7P905</accession>
<keyword evidence="2" id="KW-1185">Reference proteome</keyword>
<dbReference type="Proteomes" id="UP001066276">
    <property type="component" value="Chromosome 7"/>
</dbReference>
<comment type="caution">
    <text evidence="1">The sequence shown here is derived from an EMBL/GenBank/DDBJ whole genome shotgun (WGS) entry which is preliminary data.</text>
</comment>